<evidence type="ECO:0000313" key="4">
    <source>
        <dbReference type="EMBL" id="RMX58601.1"/>
    </source>
</evidence>
<dbReference type="GO" id="GO:0005544">
    <property type="term" value="F:calcium-dependent phospholipid binding"/>
    <property type="evidence" value="ECO:0007669"/>
    <property type="project" value="TreeGrafter"/>
</dbReference>
<dbReference type="OrthoDB" id="67700at2759"/>
<reference evidence="4 5" key="1">
    <citation type="journal article" date="2018" name="Sci. Rep.">
        <title>Comparative analysis of the Pocillopora damicornis genome highlights role of immune system in coral evolution.</title>
        <authorList>
            <person name="Cunning R."/>
            <person name="Bay R.A."/>
            <person name="Gillette P."/>
            <person name="Baker A.C."/>
            <person name="Traylor-Knowles N."/>
        </authorList>
    </citation>
    <scope>NUCLEOTIDE SEQUENCE [LARGE SCALE GENOMIC DNA]</scope>
    <source>
        <strain evidence="4">RSMAS</strain>
        <tissue evidence="4">Whole animal</tissue>
    </source>
</reference>
<dbReference type="PANTHER" id="PTHR10024">
    <property type="entry name" value="SYNAPTOTAGMIN"/>
    <property type="match status" value="1"/>
</dbReference>
<sequence>MIERSSINSVPNENSAHVHNDEASVSCIQLQQKLTVFENGERVKIRIAIGFAATCAVLLLAIFIILLYKVLWFRSKTGTKTDVARKPSSNGVPVRRAPSPDDQDFKKGRRQRRHQPLMRSDSSVSEIDLDSWLHKNNNRMSANESDSSEESLKLGKLEFNINYDTNKECLRVLVLAAYGLPTIHSTSYVELYLLPDRVEKHQTKVHYSNSNPFFNEEFVFDIAFSELAERTLQCCVFSYDGFSRHQSLGEVFYSFGENDHLSEHGGVALCKEIMRDASLLKEDSPSRAGEVLVSLCYLPTTNRLTFVVLKARLSKTSFPNDLPHPFVKVSLMLSGRQLKKTKTSVAKNTLAPVYNEAFVFDVPIDRLSDVSLLVRMLDTNTEDGRRPQTKTIGKAIVGPDAQTSIGLHHWNCMMTTPRKPIAQWHPLVKT</sequence>
<evidence type="ECO:0000259" key="3">
    <source>
        <dbReference type="PROSITE" id="PS50004"/>
    </source>
</evidence>
<evidence type="ECO:0000313" key="5">
    <source>
        <dbReference type="Proteomes" id="UP000275408"/>
    </source>
</evidence>
<feature type="compositionally biased region" description="Basic residues" evidence="1">
    <location>
        <begin position="107"/>
        <end position="116"/>
    </location>
</feature>
<dbReference type="Gene3D" id="2.60.40.150">
    <property type="entry name" value="C2 domain"/>
    <property type="match status" value="2"/>
</dbReference>
<dbReference type="AlphaFoldDB" id="A0A3M6UY46"/>
<dbReference type="GO" id="GO:0005509">
    <property type="term" value="F:calcium ion binding"/>
    <property type="evidence" value="ECO:0007669"/>
    <property type="project" value="TreeGrafter"/>
</dbReference>
<evidence type="ECO:0000256" key="1">
    <source>
        <dbReference type="SAM" id="MobiDB-lite"/>
    </source>
</evidence>
<name>A0A3M6UY46_POCDA</name>
<dbReference type="SMART" id="SM00239">
    <property type="entry name" value="C2"/>
    <property type="match status" value="2"/>
</dbReference>
<dbReference type="PROSITE" id="PS50004">
    <property type="entry name" value="C2"/>
    <property type="match status" value="2"/>
</dbReference>
<dbReference type="GO" id="GO:0070382">
    <property type="term" value="C:exocytic vesicle"/>
    <property type="evidence" value="ECO:0007669"/>
    <property type="project" value="TreeGrafter"/>
</dbReference>
<dbReference type="GO" id="GO:0001786">
    <property type="term" value="F:phosphatidylserine binding"/>
    <property type="evidence" value="ECO:0007669"/>
    <property type="project" value="TreeGrafter"/>
</dbReference>
<dbReference type="SUPFAM" id="SSF49562">
    <property type="entry name" value="C2 domain (Calcium/lipid-binding domain, CaLB)"/>
    <property type="match status" value="2"/>
</dbReference>
<dbReference type="Proteomes" id="UP000275408">
    <property type="component" value="Unassembled WGS sequence"/>
</dbReference>
<keyword evidence="2" id="KW-1133">Transmembrane helix</keyword>
<evidence type="ECO:0000256" key="2">
    <source>
        <dbReference type="SAM" id="Phobius"/>
    </source>
</evidence>
<feature type="transmembrane region" description="Helical" evidence="2">
    <location>
        <begin position="47"/>
        <end position="68"/>
    </location>
</feature>
<keyword evidence="5" id="KW-1185">Reference proteome</keyword>
<dbReference type="CDD" id="cd00276">
    <property type="entry name" value="C2B_Synaptotagmin"/>
    <property type="match status" value="1"/>
</dbReference>
<dbReference type="Pfam" id="PF00168">
    <property type="entry name" value="C2"/>
    <property type="match status" value="2"/>
</dbReference>
<accession>A0A3M6UY46</accession>
<dbReference type="GO" id="GO:0000149">
    <property type="term" value="F:SNARE binding"/>
    <property type="evidence" value="ECO:0007669"/>
    <property type="project" value="TreeGrafter"/>
</dbReference>
<feature type="domain" description="C2" evidence="3">
    <location>
        <begin position="153"/>
        <end position="271"/>
    </location>
</feature>
<proteinExistence type="predicted"/>
<keyword evidence="2" id="KW-0472">Membrane</keyword>
<keyword evidence="2" id="KW-0812">Transmembrane</keyword>
<dbReference type="InterPro" id="IPR035892">
    <property type="entry name" value="C2_domain_sf"/>
</dbReference>
<gene>
    <name evidence="4" type="ORF">pdam_00006449</name>
</gene>
<dbReference type="EMBL" id="RCHS01000482">
    <property type="protein sequence ID" value="RMX58601.1"/>
    <property type="molecule type" value="Genomic_DNA"/>
</dbReference>
<protein>
    <recommendedName>
        <fullName evidence="3">C2 domain-containing protein</fullName>
    </recommendedName>
</protein>
<dbReference type="PANTHER" id="PTHR10024:SF374">
    <property type="entry name" value="C2 DOMAIN-CONTAINING PROTEIN"/>
    <property type="match status" value="1"/>
</dbReference>
<feature type="domain" description="C2" evidence="3">
    <location>
        <begin position="287"/>
        <end position="425"/>
    </location>
</feature>
<organism evidence="4 5">
    <name type="scientific">Pocillopora damicornis</name>
    <name type="common">Cauliflower coral</name>
    <name type="synonym">Millepora damicornis</name>
    <dbReference type="NCBI Taxonomy" id="46731"/>
    <lineage>
        <taxon>Eukaryota</taxon>
        <taxon>Metazoa</taxon>
        <taxon>Cnidaria</taxon>
        <taxon>Anthozoa</taxon>
        <taxon>Hexacorallia</taxon>
        <taxon>Scleractinia</taxon>
        <taxon>Astrocoeniina</taxon>
        <taxon>Pocilloporidae</taxon>
        <taxon>Pocillopora</taxon>
    </lineage>
</organism>
<dbReference type="GO" id="GO:0005886">
    <property type="term" value="C:plasma membrane"/>
    <property type="evidence" value="ECO:0007669"/>
    <property type="project" value="TreeGrafter"/>
</dbReference>
<dbReference type="GO" id="GO:0017156">
    <property type="term" value="P:calcium-ion regulated exocytosis"/>
    <property type="evidence" value="ECO:0007669"/>
    <property type="project" value="TreeGrafter"/>
</dbReference>
<dbReference type="InterPro" id="IPR000008">
    <property type="entry name" value="C2_dom"/>
</dbReference>
<feature type="region of interest" description="Disordered" evidence="1">
    <location>
        <begin position="81"/>
        <end position="123"/>
    </location>
</feature>
<comment type="caution">
    <text evidence="4">The sequence shown here is derived from an EMBL/GenBank/DDBJ whole genome shotgun (WGS) entry which is preliminary data.</text>
</comment>
<dbReference type="STRING" id="46731.A0A3M6UY46"/>
<dbReference type="GO" id="GO:0030276">
    <property type="term" value="F:clathrin binding"/>
    <property type="evidence" value="ECO:0007669"/>
    <property type="project" value="TreeGrafter"/>
</dbReference>